<dbReference type="EMBL" id="CP020477">
    <property type="protein sequence ID" value="ARM74832.1"/>
    <property type="molecule type" value="Genomic_DNA"/>
</dbReference>
<evidence type="ECO:0000313" key="1">
    <source>
        <dbReference type="EMBL" id="ARM74832.1"/>
    </source>
</evidence>
<dbReference type="STRING" id="282676.B6F84_01520"/>
<dbReference type="KEGG" id="aman:B6F84_01520"/>
<protein>
    <submittedName>
        <fullName evidence="1">Uncharacterized protein</fullName>
    </submittedName>
</protein>
<dbReference type="RefSeq" id="WP_148690583.1">
    <property type="nucleotide sequence ID" value="NZ_CP020477.1"/>
</dbReference>
<sequence length="95" mass="11393">MSWNFKSNKINKNYNNIMCSIDEIVSSNSVQNIRQKYNISQQSIHKFVTEYLIKIYVEKKLTEEEVLTKFEFPEEAKRELANEVKMQIKERNIQS</sequence>
<organism evidence="1 2">
    <name type="scientific">Acidianus manzaensis</name>
    <dbReference type="NCBI Taxonomy" id="282676"/>
    <lineage>
        <taxon>Archaea</taxon>
        <taxon>Thermoproteota</taxon>
        <taxon>Thermoprotei</taxon>
        <taxon>Sulfolobales</taxon>
        <taxon>Sulfolobaceae</taxon>
        <taxon>Acidianus</taxon>
    </lineage>
</organism>
<accession>A0A1W6JX72</accession>
<dbReference type="AlphaFoldDB" id="A0A1W6JX72"/>
<dbReference type="OrthoDB" id="383198at2157"/>
<proteinExistence type="predicted"/>
<name>A0A1W6JX72_9CREN</name>
<dbReference type="Proteomes" id="UP000193404">
    <property type="component" value="Chromosome"/>
</dbReference>
<reference evidence="1 2" key="1">
    <citation type="submission" date="2017-03" db="EMBL/GenBank/DDBJ databases">
        <title>Sulfur activation and transportation mechanism of thermophilic Archaea Acidianus manzaensis YN-25.</title>
        <authorList>
            <person name="Ma Y."/>
            <person name="Yang Y."/>
            <person name="Xia J."/>
        </authorList>
    </citation>
    <scope>NUCLEOTIDE SEQUENCE [LARGE SCALE GENOMIC DNA]</scope>
    <source>
        <strain evidence="1 2">YN-25</strain>
    </source>
</reference>
<gene>
    <name evidence="1" type="ORF">B6F84_01520</name>
</gene>
<dbReference type="GeneID" id="41589557"/>
<evidence type="ECO:0000313" key="2">
    <source>
        <dbReference type="Proteomes" id="UP000193404"/>
    </source>
</evidence>
<keyword evidence="2" id="KW-1185">Reference proteome</keyword>